<dbReference type="AlphaFoldDB" id="A0A2V0NXN7"/>
<feature type="region of interest" description="Disordered" evidence="1">
    <location>
        <begin position="322"/>
        <end position="354"/>
    </location>
</feature>
<dbReference type="EMBL" id="BDRX01000031">
    <property type="protein sequence ID" value="GBF92386.1"/>
    <property type="molecule type" value="Genomic_DNA"/>
</dbReference>
<sequence length="396" mass="43711">MEGCGDEVGQGLQPWACWRRTRTLMLPQDRGYSFGVGPTPAAATAATAAAALPLLLPARHRVLHGLRQVGRRLARVALHFSPLPIRNRHGHAAPRRQRPVARKRVAAHLAPRPQEVGRPVRLYGQPQAAGRVQRSNVNAERAVGRARLLPAVGQPRQAARALKHAALQSAPAVLLSRLLQRRLPRLLALLQLGRCQRACQAASIAPVCMLPVHQPQVHLVQLAVILCHRLRPHLACCYTLSKRNGCACQLPLVRNGQRPGQVAQVLHGKALRLPPGCACQRAKQLRAANTQLGCCQCCVGEVLRGHGWREWHSSLRQPLRQRCRPQPQLRQRPQAVADVPPVHDRHEPLGGGGGQAQQCRLDVWRRCAPPLLGRCPQRVGQVLRRGGLPLRHQRRQ</sequence>
<evidence type="ECO:0000256" key="1">
    <source>
        <dbReference type="SAM" id="MobiDB-lite"/>
    </source>
</evidence>
<protein>
    <submittedName>
        <fullName evidence="2">Uncharacterized protein</fullName>
    </submittedName>
</protein>
<comment type="caution">
    <text evidence="2">The sequence shown here is derived from an EMBL/GenBank/DDBJ whole genome shotgun (WGS) entry which is preliminary data.</text>
</comment>
<dbReference type="InParanoid" id="A0A2V0NXN7"/>
<dbReference type="Proteomes" id="UP000247498">
    <property type="component" value="Unassembled WGS sequence"/>
</dbReference>
<evidence type="ECO:0000313" key="2">
    <source>
        <dbReference type="EMBL" id="GBF92386.1"/>
    </source>
</evidence>
<organism evidence="2 3">
    <name type="scientific">Raphidocelis subcapitata</name>
    <dbReference type="NCBI Taxonomy" id="307507"/>
    <lineage>
        <taxon>Eukaryota</taxon>
        <taxon>Viridiplantae</taxon>
        <taxon>Chlorophyta</taxon>
        <taxon>core chlorophytes</taxon>
        <taxon>Chlorophyceae</taxon>
        <taxon>CS clade</taxon>
        <taxon>Sphaeropleales</taxon>
        <taxon>Selenastraceae</taxon>
        <taxon>Raphidocelis</taxon>
    </lineage>
</organism>
<gene>
    <name evidence="2" type="ORF">Rsub_05588</name>
</gene>
<name>A0A2V0NXN7_9CHLO</name>
<evidence type="ECO:0000313" key="3">
    <source>
        <dbReference type="Proteomes" id="UP000247498"/>
    </source>
</evidence>
<reference evidence="2 3" key="1">
    <citation type="journal article" date="2018" name="Sci. Rep.">
        <title>Raphidocelis subcapitata (=Pseudokirchneriella subcapitata) provides an insight into genome evolution and environmental adaptations in the Sphaeropleales.</title>
        <authorList>
            <person name="Suzuki S."/>
            <person name="Yamaguchi H."/>
            <person name="Nakajima N."/>
            <person name="Kawachi M."/>
        </authorList>
    </citation>
    <scope>NUCLEOTIDE SEQUENCE [LARGE SCALE GENOMIC DNA]</scope>
    <source>
        <strain evidence="2 3">NIES-35</strain>
    </source>
</reference>
<proteinExistence type="predicted"/>
<feature type="compositionally biased region" description="Low complexity" evidence="1">
    <location>
        <begin position="322"/>
        <end position="334"/>
    </location>
</feature>
<accession>A0A2V0NXN7</accession>
<keyword evidence="3" id="KW-1185">Reference proteome</keyword>